<dbReference type="PANTHER" id="PTHR32154">
    <property type="entry name" value="PYRUVATE-FLAVODOXIN OXIDOREDUCTASE-RELATED"/>
    <property type="match status" value="1"/>
</dbReference>
<dbReference type="STRING" id="1197717.BED41_12005"/>
<dbReference type="InterPro" id="IPR002880">
    <property type="entry name" value="Pyrv_Fd/Flavodoxin_OxRdtase_N"/>
</dbReference>
<proteinExistence type="predicted"/>
<evidence type="ECO:0000259" key="3">
    <source>
        <dbReference type="Pfam" id="PF17147"/>
    </source>
</evidence>
<protein>
    <submittedName>
        <fullName evidence="4">Pyruvate ferredoxin oxidoreductase</fullName>
    </submittedName>
</protein>
<evidence type="ECO:0000313" key="4">
    <source>
        <dbReference type="EMBL" id="ANZ45738.1"/>
    </source>
</evidence>
<dbReference type="RefSeq" id="WP_066746602.1">
    <property type="nucleotide sequence ID" value="NZ_CALCLR010000089.1"/>
</dbReference>
<dbReference type="EMBL" id="CP016757">
    <property type="protein sequence ID" value="ANZ45738.1"/>
    <property type="molecule type" value="Genomic_DNA"/>
</dbReference>
<dbReference type="Pfam" id="PF17147">
    <property type="entry name" value="PFOR_II"/>
    <property type="match status" value="1"/>
</dbReference>
<accession>A0A1B2I6Y1</accession>
<evidence type="ECO:0000256" key="1">
    <source>
        <dbReference type="ARBA" id="ARBA00023002"/>
    </source>
</evidence>
<dbReference type="Pfam" id="PF01855">
    <property type="entry name" value="POR_N"/>
    <property type="match status" value="1"/>
</dbReference>
<reference evidence="4" key="1">
    <citation type="submission" date="2016-08" db="EMBL/GenBank/DDBJ databases">
        <title>Complete genome of Cloacibacillus porcorum.</title>
        <authorList>
            <person name="Looft T."/>
            <person name="Bayles D.O."/>
            <person name="Alt D.P."/>
        </authorList>
    </citation>
    <scope>NUCLEOTIDE SEQUENCE [LARGE SCALE GENOMIC DNA]</scope>
    <source>
        <strain evidence="4">CL-84</strain>
    </source>
</reference>
<dbReference type="Gene3D" id="3.40.50.920">
    <property type="match status" value="1"/>
</dbReference>
<dbReference type="OrthoDB" id="9794954at2"/>
<dbReference type="KEGG" id="cpor:BED41_12005"/>
<dbReference type="Proteomes" id="UP000093044">
    <property type="component" value="Chromosome"/>
</dbReference>
<dbReference type="GO" id="GO:0016903">
    <property type="term" value="F:oxidoreductase activity, acting on the aldehyde or oxo group of donors"/>
    <property type="evidence" value="ECO:0007669"/>
    <property type="project" value="UniProtKB-ARBA"/>
</dbReference>
<evidence type="ECO:0000313" key="5">
    <source>
        <dbReference type="Proteomes" id="UP000093044"/>
    </source>
</evidence>
<dbReference type="InterPro" id="IPR050722">
    <property type="entry name" value="Pyruvate:ferred/Flavod_OxRd"/>
</dbReference>
<dbReference type="InterPro" id="IPR029061">
    <property type="entry name" value="THDP-binding"/>
</dbReference>
<keyword evidence="1" id="KW-0560">Oxidoreductase</keyword>
<dbReference type="CDD" id="cd07034">
    <property type="entry name" value="TPP_PYR_PFOR_IOR-alpha_like"/>
    <property type="match status" value="1"/>
</dbReference>
<keyword evidence="5" id="KW-1185">Reference proteome</keyword>
<dbReference type="SUPFAM" id="SSF52518">
    <property type="entry name" value="Thiamin diphosphate-binding fold (THDP-binding)"/>
    <property type="match status" value="1"/>
</dbReference>
<dbReference type="GO" id="GO:0019752">
    <property type="term" value="P:carboxylic acid metabolic process"/>
    <property type="evidence" value="ECO:0007669"/>
    <property type="project" value="UniProtKB-ARBA"/>
</dbReference>
<dbReference type="PANTHER" id="PTHR32154:SF0">
    <property type="entry name" value="PYRUVATE-FLAVODOXIN OXIDOREDUCTASE-RELATED"/>
    <property type="match status" value="1"/>
</dbReference>
<dbReference type="GO" id="GO:0006979">
    <property type="term" value="P:response to oxidative stress"/>
    <property type="evidence" value="ECO:0007669"/>
    <property type="project" value="TreeGrafter"/>
</dbReference>
<organism evidence="4 5">
    <name type="scientific">Cloacibacillus porcorum</name>
    <dbReference type="NCBI Taxonomy" id="1197717"/>
    <lineage>
        <taxon>Bacteria</taxon>
        <taxon>Thermotogati</taxon>
        <taxon>Synergistota</taxon>
        <taxon>Synergistia</taxon>
        <taxon>Synergistales</taxon>
        <taxon>Synergistaceae</taxon>
        <taxon>Cloacibacillus</taxon>
    </lineage>
</organism>
<name>A0A1B2I6Y1_9BACT</name>
<dbReference type="SUPFAM" id="SSF52922">
    <property type="entry name" value="TK C-terminal domain-like"/>
    <property type="match status" value="1"/>
</dbReference>
<evidence type="ECO:0000259" key="2">
    <source>
        <dbReference type="Pfam" id="PF01855"/>
    </source>
</evidence>
<feature type="domain" description="Pyruvate flavodoxin/ferredoxin oxidoreductase pyrimidine binding" evidence="2">
    <location>
        <begin position="17"/>
        <end position="234"/>
    </location>
</feature>
<dbReference type="GeneID" id="83058570"/>
<feature type="domain" description="Pyruvate:ferredoxin oxidoreductase core" evidence="3">
    <location>
        <begin position="264"/>
        <end position="366"/>
    </location>
</feature>
<dbReference type="AlphaFoldDB" id="A0A1B2I6Y1"/>
<dbReference type="Gene3D" id="3.40.50.970">
    <property type="match status" value="1"/>
</dbReference>
<dbReference type="InterPro" id="IPR009014">
    <property type="entry name" value="Transketo_C/PFOR_II"/>
</dbReference>
<gene>
    <name evidence="4" type="primary">porA</name>
    <name evidence="4" type="ORF">BED41_12005</name>
</gene>
<sequence>MSSKMKVMTSGNLAFAEAMRQINPDVVAAYPITPSTEIPMRFADFVANGKVDSEYVAVESEHSAISACVGASISGGRVMTASSANGVALMHEIFPIAAAFRAPIVFGLVNRSLGAPVNIHCDHSDSMPERDSGWIQIYCEDAQEVYDSVLLATRLAEDPRVLTPVFVCQDGFITSHCYEPVELLADETVKNFVGERTAAYPLLDTDNPVSYGSFTMSEYYFEIKRNQMEGMNNVLPVYRELAAELEKETGRNYAPLESYRAEDADYLIVIMSSAAGVVKDVVDELREEGVKAGALRVRFFRPFPAEELTALARGKKGIAILDRSASIGGTAPLAAEVKSVLYNLEERVPAQEYIFGLGGRDFYAQDARAVFERMAAGDYSARARFIGLLERGDEDVRA</sequence>
<dbReference type="FunFam" id="3.40.50.970:FF:000012">
    <property type="entry name" value="Pyruvate:ferredoxin (Flavodoxin) oxidoreductase"/>
    <property type="match status" value="1"/>
</dbReference>
<dbReference type="FunFam" id="3.40.50.920:FF:000010">
    <property type="entry name" value="Pyruvate ferredoxin oxidoreductase, alpha subunit"/>
    <property type="match status" value="1"/>
</dbReference>
<dbReference type="InterPro" id="IPR033412">
    <property type="entry name" value="PFOR_II"/>
</dbReference>
<keyword evidence="4" id="KW-0670">Pyruvate</keyword>